<accession>A0A818HH51</accession>
<dbReference type="EMBL" id="CAJNYV010002877">
    <property type="protein sequence ID" value="CAF3508627.1"/>
    <property type="molecule type" value="Genomic_DNA"/>
</dbReference>
<name>A0A818HH51_9BILA</name>
<dbReference type="Proteomes" id="UP000663865">
    <property type="component" value="Unassembled WGS sequence"/>
</dbReference>
<evidence type="ECO:0000313" key="2">
    <source>
        <dbReference type="Proteomes" id="UP000663865"/>
    </source>
</evidence>
<dbReference type="AlphaFoldDB" id="A0A818HH51"/>
<organism evidence="1 2">
    <name type="scientific">Rotaria socialis</name>
    <dbReference type="NCBI Taxonomy" id="392032"/>
    <lineage>
        <taxon>Eukaryota</taxon>
        <taxon>Metazoa</taxon>
        <taxon>Spiralia</taxon>
        <taxon>Gnathifera</taxon>
        <taxon>Rotifera</taxon>
        <taxon>Eurotatoria</taxon>
        <taxon>Bdelloidea</taxon>
        <taxon>Philodinida</taxon>
        <taxon>Philodinidae</taxon>
        <taxon>Rotaria</taxon>
    </lineage>
</organism>
<proteinExistence type="predicted"/>
<comment type="caution">
    <text evidence="1">The sequence shown here is derived from an EMBL/GenBank/DDBJ whole genome shotgun (WGS) entry which is preliminary data.</text>
</comment>
<gene>
    <name evidence="1" type="ORF">KIK155_LOCUS16218</name>
</gene>
<sequence length="259" mass="31225">MQKLKHQKLNDQLKNYELKLQHYEDLYQTEINIFESKLIQTRLNHQHIQADILMTLLKCYLSHFANRLIRQIRYNEACVHVKLVRQHRRHLLSKQQIVDVYPQIIVDVPKISLNRIQLDYLSKSGPNYIRSNQSSIHSYKHQEKHVQQEHKNIMNVITRYLIREHHISLTAKIIREFSQHLGASLHQQYMIPLSYLNIYRTRKEFKLMKSIQLDYEKKAEAYRQKAGAYIELDFNPLWSVFDKVILLFNDLRSKKYISS</sequence>
<evidence type="ECO:0000313" key="1">
    <source>
        <dbReference type="EMBL" id="CAF3508627.1"/>
    </source>
</evidence>
<protein>
    <submittedName>
        <fullName evidence="1">Uncharacterized protein</fullName>
    </submittedName>
</protein>
<reference evidence="1" key="1">
    <citation type="submission" date="2021-02" db="EMBL/GenBank/DDBJ databases">
        <authorList>
            <person name="Nowell W R."/>
        </authorList>
    </citation>
    <scope>NUCLEOTIDE SEQUENCE</scope>
</reference>